<dbReference type="EMBL" id="FNCF01000002">
    <property type="protein sequence ID" value="SDF94470.1"/>
    <property type="molecule type" value="Genomic_DNA"/>
</dbReference>
<dbReference type="Proteomes" id="UP000198863">
    <property type="component" value="Unassembled WGS sequence"/>
</dbReference>
<evidence type="ECO:0000313" key="2">
    <source>
        <dbReference type="EMBL" id="SDF94470.1"/>
    </source>
</evidence>
<gene>
    <name evidence="2" type="ORF">SAMN05660324_1387</name>
</gene>
<feature type="region of interest" description="Disordered" evidence="1">
    <location>
        <begin position="378"/>
        <end position="397"/>
    </location>
</feature>
<sequence>MSAASRLQSALASHAGSGQPRGRLVRQLAAGALRATAQFLQLRPSDTAVHQIAIICHAIPISITSSANEQAAASLLQQLAAENSKLPASIEDLFHSAWIATPRSDRPELIDRAAAETASLIAISGRDYREASGTLARMTVSGTPTSTQIWQSLFSKPQEFRTACLVEGLRYLGDLSAIAPGYEQFDLIRESPSGWGLASERLRSFVATFRPERRQAVLLTTKVTAHDRVTAARKMRREVSELLDQYMAGHRLGDFRLLPTSLASTLDGRSTQEVGDRGRSITRASPLTPSWPTQLRPALRMAHLARSTDAPMTRGALGWVALETLGLSSETHAEPLARLLALQAVRQQFIDAHQALRQSVKTHLAINATASTRAARKLETFQQSSDGRPPREAEGARRLRQVLSRLTSEAIDANAVQREEGFTLSYGRRSLDDYARIDPTNATLEGVSSWIQILSAAEPGDSGGLIMARSGVEDLCNLMQGLESYDVSTCKAYAQNPRVLADRLSTLKERYWYTLDWMYASRNLALHAGVQSLEGDEAMLSVAAMGVVDTTLEVLGNWFRHLATHPATPDATYSALDAVTDLAARFDVVITGLNSPTRVARLDIAELTSPRSSVWKNESWI</sequence>
<organism evidence="2 3">
    <name type="scientific">Klenkia brasiliensis</name>
    <dbReference type="NCBI Taxonomy" id="333142"/>
    <lineage>
        <taxon>Bacteria</taxon>
        <taxon>Bacillati</taxon>
        <taxon>Actinomycetota</taxon>
        <taxon>Actinomycetes</taxon>
        <taxon>Geodermatophilales</taxon>
        <taxon>Geodermatophilaceae</taxon>
        <taxon>Klenkia</taxon>
    </lineage>
</organism>
<name>A0A1G7QA62_9ACTN</name>
<evidence type="ECO:0000313" key="3">
    <source>
        <dbReference type="Proteomes" id="UP000198863"/>
    </source>
</evidence>
<evidence type="ECO:0000256" key="1">
    <source>
        <dbReference type="SAM" id="MobiDB-lite"/>
    </source>
</evidence>
<keyword evidence="3" id="KW-1185">Reference proteome</keyword>
<feature type="region of interest" description="Disordered" evidence="1">
    <location>
        <begin position="268"/>
        <end position="289"/>
    </location>
</feature>
<accession>A0A1G7QA62</accession>
<protein>
    <submittedName>
        <fullName evidence="2">Uncharacterized protein</fullName>
    </submittedName>
</protein>
<feature type="compositionally biased region" description="Basic and acidic residues" evidence="1">
    <location>
        <begin position="388"/>
        <end position="397"/>
    </location>
</feature>
<dbReference type="AlphaFoldDB" id="A0A1G7QA62"/>
<reference evidence="3" key="1">
    <citation type="submission" date="2016-10" db="EMBL/GenBank/DDBJ databases">
        <authorList>
            <person name="Varghese N."/>
            <person name="Submissions S."/>
        </authorList>
    </citation>
    <scope>NUCLEOTIDE SEQUENCE [LARGE SCALE GENOMIC DNA]</scope>
    <source>
        <strain evidence="3">DSM 44526</strain>
    </source>
</reference>
<proteinExistence type="predicted"/>